<gene>
    <name evidence="1" type="ORF">KUDE01_030149</name>
</gene>
<name>A0AAD9BPY7_DISEL</name>
<comment type="caution">
    <text evidence="1">The sequence shown here is derived from an EMBL/GenBank/DDBJ whole genome shotgun (WGS) entry which is preliminary data.</text>
</comment>
<reference evidence="1" key="1">
    <citation type="submission" date="2023-04" db="EMBL/GenBank/DDBJ databases">
        <title>Chromosome-level genome of Chaenocephalus aceratus.</title>
        <authorList>
            <person name="Park H."/>
        </authorList>
    </citation>
    <scope>NUCLEOTIDE SEQUENCE</scope>
    <source>
        <strain evidence="1">DE</strain>
        <tissue evidence="1">Muscle</tissue>
    </source>
</reference>
<dbReference type="Proteomes" id="UP001228049">
    <property type="component" value="Unassembled WGS sequence"/>
</dbReference>
<dbReference type="AlphaFoldDB" id="A0AAD9BPY7"/>
<proteinExistence type="predicted"/>
<accession>A0AAD9BPY7</accession>
<evidence type="ECO:0000313" key="2">
    <source>
        <dbReference type="Proteomes" id="UP001228049"/>
    </source>
</evidence>
<evidence type="ECO:0000313" key="1">
    <source>
        <dbReference type="EMBL" id="KAK1886434.1"/>
    </source>
</evidence>
<keyword evidence="2" id="KW-1185">Reference proteome</keyword>
<sequence>MGSTGGIRAISLAFAQNWSGCMARPGPLSGRDEPPSLRPPPLCAFVFFQDFFVMSGCFPRRDVARRIMGKDNIMAVRKQQLDEITPK</sequence>
<organism evidence="1 2">
    <name type="scientific">Dissostichus eleginoides</name>
    <name type="common">Patagonian toothfish</name>
    <name type="synonym">Dissostichus amissus</name>
    <dbReference type="NCBI Taxonomy" id="100907"/>
    <lineage>
        <taxon>Eukaryota</taxon>
        <taxon>Metazoa</taxon>
        <taxon>Chordata</taxon>
        <taxon>Craniata</taxon>
        <taxon>Vertebrata</taxon>
        <taxon>Euteleostomi</taxon>
        <taxon>Actinopterygii</taxon>
        <taxon>Neopterygii</taxon>
        <taxon>Teleostei</taxon>
        <taxon>Neoteleostei</taxon>
        <taxon>Acanthomorphata</taxon>
        <taxon>Eupercaria</taxon>
        <taxon>Perciformes</taxon>
        <taxon>Notothenioidei</taxon>
        <taxon>Nototheniidae</taxon>
        <taxon>Dissostichus</taxon>
    </lineage>
</organism>
<protein>
    <submittedName>
        <fullName evidence="1">Ribonuclease 3-like protein 3</fullName>
    </submittedName>
</protein>
<dbReference type="EMBL" id="JASDAP010000020">
    <property type="protein sequence ID" value="KAK1886434.1"/>
    <property type="molecule type" value="Genomic_DNA"/>
</dbReference>